<dbReference type="InterPro" id="IPR035967">
    <property type="entry name" value="SWAP/Surp_sf"/>
</dbReference>
<dbReference type="InterPro" id="IPR019147">
    <property type="entry name" value="SWAP_N_domain"/>
</dbReference>
<feature type="compositionally biased region" description="Basic and acidic residues" evidence="7">
    <location>
        <begin position="887"/>
        <end position="904"/>
    </location>
</feature>
<dbReference type="InterPro" id="IPR000061">
    <property type="entry name" value="Surp"/>
</dbReference>
<keyword evidence="3" id="KW-0694">RNA-binding</keyword>
<evidence type="ECO:0000259" key="8">
    <source>
        <dbReference type="PROSITE" id="PS50128"/>
    </source>
</evidence>
<evidence type="ECO:0000256" key="1">
    <source>
        <dbReference type="ARBA" id="ARBA00022664"/>
    </source>
</evidence>
<protein>
    <recommendedName>
        <fullName evidence="8">SURP motif domain-containing protein</fullName>
    </recommendedName>
</protein>
<comment type="caution">
    <text evidence="9">The sequence shown here is derived from an EMBL/GenBank/DDBJ whole genome shotgun (WGS) entry which is preliminary data.</text>
</comment>
<dbReference type="Pfam" id="PF09750">
    <property type="entry name" value="DRY_EERY"/>
    <property type="match status" value="1"/>
</dbReference>
<feature type="compositionally biased region" description="Basic and acidic residues" evidence="7">
    <location>
        <begin position="698"/>
        <end position="713"/>
    </location>
</feature>
<feature type="region of interest" description="Disordered" evidence="7">
    <location>
        <begin position="647"/>
        <end position="962"/>
    </location>
</feature>
<accession>A0AAV6K2A3</accession>
<keyword evidence="2" id="KW-0677">Repeat</keyword>
<keyword evidence="5" id="KW-0804">Transcription</keyword>
<sequence length="1232" mass="137712">MDLEVVGRHALLFDDDATASFVNSTDALVDWNSLLIDRYDVRHLLSSPPPPRRRRNPQQTQHSPPPSASSIESELDHERFLDLPPPSDEQVYAKVLECESISGNMLQQAKWVMFILWLIFEFAGRTSSLLQLHLPVPKTDEGAKPDDAGGYHYVAFSYAKTEDSADQKNLDDGQGNLGFRPPFPVPESLLQNLPPTEKVHQIIARTAVFVSKHGGQSEIVLRVKQGDNPTFGFLMPDHYLHAYFRFLVDHQDLVQSSTDGKTETEKKGNTESNQTDGVVAGALSLLGSVYGSGEDEDGADKDGEVAPESKEILSGKTFDPSDGTDSVGFAKTDISRNIDGKNEASGKHSSVSKEKFQIPKRNSFTCAPKSGTTSSTKKGETSGLLSTAVDISQHSAVSNVSQTEQLILEPPSNLKKLVDKIVEFIVRNGKQFEAVLLEQDSKHGRFPFLLPSNQYHPYYVKVLQKAQELKLSGKSFISEKDDSVMNGLDKKTRLSKGSDSLSSGSAGYDIPYDADRKEKFRMVIGKSKKDGQDPPSQTTQSQFGVNVDAAAAAAILQAASRGIKNPNFGFFSNSTSLNGDSHGRNSEGEIRKSGDNTAPGPVAKDIAKTAALEAANEADSSEAHLTKEQRLKTERLKRAKKFVAMLKSGAAPGKTEPLRGLSVEPQETGVSTSGNLGFNLAGKEKEGISVPVDANNSAKKDKFEKYSDEYQERRSKRKYRSKSALDEGGRQEDDEDDDSEDEVEEKEKDRKKSRNKHRSRRSSREEEEEDKEERDYRYARRKHRSHHSSRQEDDEDERDHKDSRKKHRSYHSSEDDNKEEDYEDERVHKHSRKKHRSHRSSDDDEEDYEEERNRKHSRKKKHKSHSSSRHHRDKHKHKEGHRSSSKNKHESSSDEERLHRDSSNKHRKISHSEEELEEGEISSKMSDKSRGSVAAGVSREASLDVSSSYRDGRAPSQPLEATEVSDELRAKIRAMLMANFEIGVVACWGAKPNSILSWLKILASVRKVKNWNFIERMEYFPQGALCYGRLQLSWCTAMSNARALAKEGVQPHNWLIDLVVDSANCLVVVGYGAPCVLVPGHTNFALALNGPPLVNDGIVLPQLVKNACRDICRSWRSMVVNRYQSQLHPLLLPAVLYIPGKTKIARGTHVPYSFLTNTASYRDSDSTRPAWKRTVKSPSKAGYGSQSIWWSCPPAATACGGSSSNEFYLVQVMRGSMCKPFHWDIYWSKIWL</sequence>
<keyword evidence="10" id="KW-1185">Reference proteome</keyword>
<evidence type="ECO:0000256" key="5">
    <source>
        <dbReference type="ARBA" id="ARBA00023163"/>
    </source>
</evidence>
<feature type="region of interest" description="Disordered" evidence="7">
    <location>
        <begin position="575"/>
        <end position="602"/>
    </location>
</feature>
<dbReference type="GO" id="GO:0003723">
    <property type="term" value="F:RNA binding"/>
    <property type="evidence" value="ECO:0007669"/>
    <property type="project" value="UniProtKB-KW"/>
</dbReference>
<dbReference type="Proteomes" id="UP000823749">
    <property type="component" value="Chromosome 6"/>
</dbReference>
<dbReference type="PANTHER" id="PTHR13161:SF15">
    <property type="entry name" value="SPLICING FACTOR, SUPPRESSOR OF WHITE-APRICOT HOMOLOG"/>
    <property type="match status" value="1"/>
</dbReference>
<evidence type="ECO:0000256" key="3">
    <source>
        <dbReference type="ARBA" id="ARBA00022884"/>
    </source>
</evidence>
<proteinExistence type="predicted"/>
<evidence type="ECO:0000256" key="4">
    <source>
        <dbReference type="ARBA" id="ARBA00023015"/>
    </source>
</evidence>
<organism evidence="9 10">
    <name type="scientific">Rhododendron griersonianum</name>
    <dbReference type="NCBI Taxonomy" id="479676"/>
    <lineage>
        <taxon>Eukaryota</taxon>
        <taxon>Viridiplantae</taxon>
        <taxon>Streptophyta</taxon>
        <taxon>Embryophyta</taxon>
        <taxon>Tracheophyta</taxon>
        <taxon>Spermatophyta</taxon>
        <taxon>Magnoliopsida</taxon>
        <taxon>eudicotyledons</taxon>
        <taxon>Gunneridae</taxon>
        <taxon>Pentapetalae</taxon>
        <taxon>asterids</taxon>
        <taxon>Ericales</taxon>
        <taxon>Ericaceae</taxon>
        <taxon>Ericoideae</taxon>
        <taxon>Rhodoreae</taxon>
        <taxon>Rhododendron</taxon>
    </lineage>
</organism>
<evidence type="ECO:0000256" key="2">
    <source>
        <dbReference type="ARBA" id="ARBA00022737"/>
    </source>
</evidence>
<reference evidence="9 10" key="1">
    <citation type="submission" date="2020-08" db="EMBL/GenBank/DDBJ databases">
        <title>Plant Genome Project.</title>
        <authorList>
            <person name="Zhang R.-G."/>
        </authorList>
    </citation>
    <scope>NUCLEOTIDE SEQUENCE [LARGE SCALE GENOMIC DNA]</scope>
    <source>
        <strain evidence="9">WSP0</strain>
        <tissue evidence="9">Leaf</tissue>
    </source>
</reference>
<feature type="region of interest" description="Disordered" evidence="7">
    <location>
        <begin position="362"/>
        <end position="381"/>
    </location>
</feature>
<dbReference type="GO" id="GO:0000395">
    <property type="term" value="P:mRNA 5'-splice site recognition"/>
    <property type="evidence" value="ECO:0007669"/>
    <property type="project" value="TreeGrafter"/>
</dbReference>
<dbReference type="Pfam" id="PF01805">
    <property type="entry name" value="Surp"/>
    <property type="match status" value="2"/>
</dbReference>
<name>A0AAV6K2A3_9ERIC</name>
<keyword evidence="1" id="KW-0507">mRNA processing</keyword>
<dbReference type="InterPro" id="IPR040397">
    <property type="entry name" value="SWAP"/>
</dbReference>
<feature type="domain" description="SURP motif" evidence="8">
    <location>
        <begin position="202"/>
        <end position="244"/>
    </location>
</feature>
<dbReference type="SMART" id="SM01141">
    <property type="entry name" value="DRY_EERY"/>
    <property type="match status" value="1"/>
</dbReference>
<keyword evidence="4" id="KW-0805">Transcription regulation</keyword>
<feature type="domain" description="SURP motif" evidence="8">
    <location>
        <begin position="417"/>
        <end position="459"/>
    </location>
</feature>
<evidence type="ECO:0000256" key="6">
    <source>
        <dbReference type="ARBA" id="ARBA00023187"/>
    </source>
</evidence>
<evidence type="ECO:0000256" key="7">
    <source>
        <dbReference type="SAM" id="MobiDB-lite"/>
    </source>
</evidence>
<dbReference type="PROSITE" id="PS50128">
    <property type="entry name" value="SURP"/>
    <property type="match status" value="2"/>
</dbReference>
<dbReference type="FunFam" id="1.10.10.790:FF:000002">
    <property type="entry name" value="Splicing factor 3A subunit 1"/>
    <property type="match status" value="1"/>
</dbReference>
<feature type="compositionally biased region" description="Acidic residues" evidence="7">
    <location>
        <begin position="732"/>
        <end position="744"/>
    </location>
</feature>
<feature type="region of interest" description="Disordered" evidence="7">
    <location>
        <begin position="46"/>
        <end position="77"/>
    </location>
</feature>
<evidence type="ECO:0000313" key="9">
    <source>
        <dbReference type="EMBL" id="KAG5546570.1"/>
    </source>
</evidence>
<feature type="compositionally biased region" description="Basic residues" evidence="7">
    <location>
        <begin position="854"/>
        <end position="886"/>
    </location>
</feature>
<keyword evidence="6" id="KW-0508">mRNA splicing</keyword>
<dbReference type="AlphaFoldDB" id="A0AAV6K2A3"/>
<dbReference type="EMBL" id="JACTNZ010000006">
    <property type="protein sequence ID" value="KAG5546570.1"/>
    <property type="molecule type" value="Genomic_DNA"/>
</dbReference>
<feature type="region of interest" description="Disordered" evidence="7">
    <location>
        <begin position="488"/>
        <end position="508"/>
    </location>
</feature>
<feature type="compositionally biased region" description="Basic residues" evidence="7">
    <location>
        <begin position="828"/>
        <end position="838"/>
    </location>
</feature>
<dbReference type="SUPFAM" id="SSF109905">
    <property type="entry name" value="Surp module (SWAP domain)"/>
    <property type="match status" value="2"/>
</dbReference>
<feature type="compositionally biased region" description="Low complexity" evidence="7">
    <location>
        <begin position="495"/>
        <end position="505"/>
    </location>
</feature>
<evidence type="ECO:0000313" key="10">
    <source>
        <dbReference type="Proteomes" id="UP000823749"/>
    </source>
</evidence>
<feature type="region of interest" description="Disordered" evidence="7">
    <location>
        <begin position="290"/>
        <end position="332"/>
    </location>
</feature>
<dbReference type="PANTHER" id="PTHR13161">
    <property type="entry name" value="SPLICING FACTOR SUPPRESSOR OF WHITE APRICOT"/>
    <property type="match status" value="1"/>
</dbReference>
<dbReference type="Gene3D" id="1.10.10.790">
    <property type="entry name" value="Surp module"/>
    <property type="match status" value="2"/>
</dbReference>
<feature type="compositionally biased region" description="Basic and acidic residues" evidence="7">
    <location>
        <begin position="300"/>
        <end position="313"/>
    </location>
</feature>
<feature type="compositionally biased region" description="Basic residues" evidence="7">
    <location>
        <begin position="751"/>
        <end position="761"/>
    </location>
</feature>
<dbReference type="SMART" id="SM00648">
    <property type="entry name" value="SWAP"/>
    <property type="match status" value="2"/>
</dbReference>
<feature type="compositionally biased region" description="Basic and acidic residues" evidence="7">
    <location>
        <begin position="581"/>
        <end position="594"/>
    </location>
</feature>
<feature type="region of interest" description="Disordered" evidence="7">
    <location>
        <begin position="257"/>
        <end position="277"/>
    </location>
</feature>
<feature type="compositionally biased region" description="Basic and acidic residues" evidence="7">
    <location>
        <begin position="260"/>
        <end position="269"/>
    </location>
</feature>
<feature type="compositionally biased region" description="Basic residues" evidence="7">
    <location>
        <begin position="779"/>
        <end position="788"/>
    </location>
</feature>
<gene>
    <name evidence="9" type="ORF">RHGRI_018667</name>
</gene>